<dbReference type="EMBL" id="JBBMEZ010000010">
    <property type="protein sequence ID" value="MEQ2469694.1"/>
    <property type="molecule type" value="Genomic_DNA"/>
</dbReference>
<dbReference type="RefSeq" id="WP_367286003.1">
    <property type="nucleotide sequence ID" value="NZ_JBBMEZ010000010.1"/>
</dbReference>
<dbReference type="Gene3D" id="3.40.630.30">
    <property type="match status" value="1"/>
</dbReference>
<reference evidence="4 5" key="1">
    <citation type="submission" date="2024-03" db="EMBL/GenBank/DDBJ databases">
        <title>Human intestinal bacterial collection.</title>
        <authorList>
            <person name="Pauvert C."/>
            <person name="Hitch T.C.A."/>
            <person name="Clavel T."/>
        </authorList>
    </citation>
    <scope>NUCLEOTIDE SEQUENCE [LARGE SCALE GENOMIC DNA]</scope>
    <source>
        <strain evidence="4 5">CLA-JM-H38</strain>
    </source>
</reference>
<dbReference type="PROSITE" id="PS51186">
    <property type="entry name" value="GNAT"/>
    <property type="match status" value="1"/>
</dbReference>
<evidence type="ECO:0000313" key="5">
    <source>
        <dbReference type="Proteomes" id="UP001490816"/>
    </source>
</evidence>
<protein>
    <submittedName>
        <fullName evidence="4">GNAT family N-acetyltransferase</fullName>
    </submittedName>
</protein>
<dbReference type="CDD" id="cd04301">
    <property type="entry name" value="NAT_SF"/>
    <property type="match status" value="1"/>
</dbReference>
<keyword evidence="1" id="KW-0808">Transferase</keyword>
<feature type="domain" description="N-acetyltransferase" evidence="3">
    <location>
        <begin position="25"/>
        <end position="174"/>
    </location>
</feature>
<sequence>MNSKIDIKICTIDMLTDLQYLCRTTFYETFSDSTDEEDMRKFLAETYSAEKLSAELANSESVTFIAYKNGTPLGYLKLNIGNAQTEKCLDNTLEIQRIYILKSAKGQGIGSAFMQIAENFASEKKLSTIWLGVWEHNELAKKFYKSKGYEKFSHHTFVIGDDMQTDFLLKKKFYDLGQNKRTAFKTVPKM</sequence>
<organism evidence="4 5">
    <name type="scientific">Ruminococcoides intestinale</name>
    <dbReference type="NCBI Taxonomy" id="3133162"/>
    <lineage>
        <taxon>Bacteria</taxon>
        <taxon>Bacillati</taxon>
        <taxon>Bacillota</taxon>
        <taxon>Clostridia</taxon>
        <taxon>Eubacteriales</taxon>
        <taxon>Oscillospiraceae</taxon>
        <taxon>Ruminococcoides</taxon>
    </lineage>
</organism>
<evidence type="ECO:0000259" key="3">
    <source>
        <dbReference type="PROSITE" id="PS51186"/>
    </source>
</evidence>
<dbReference type="SUPFAM" id="SSF55729">
    <property type="entry name" value="Acyl-CoA N-acyltransferases (Nat)"/>
    <property type="match status" value="1"/>
</dbReference>
<dbReference type="Pfam" id="PF00583">
    <property type="entry name" value="Acetyltransf_1"/>
    <property type="match status" value="1"/>
</dbReference>
<name>A0ABV1F8H1_9FIRM</name>
<dbReference type="InterPro" id="IPR016181">
    <property type="entry name" value="Acyl_CoA_acyltransferase"/>
</dbReference>
<keyword evidence="5" id="KW-1185">Reference proteome</keyword>
<evidence type="ECO:0000313" key="4">
    <source>
        <dbReference type="EMBL" id="MEQ2469694.1"/>
    </source>
</evidence>
<dbReference type="InterPro" id="IPR000182">
    <property type="entry name" value="GNAT_dom"/>
</dbReference>
<evidence type="ECO:0000256" key="1">
    <source>
        <dbReference type="ARBA" id="ARBA00022679"/>
    </source>
</evidence>
<evidence type="ECO:0000256" key="2">
    <source>
        <dbReference type="ARBA" id="ARBA00023315"/>
    </source>
</evidence>
<gene>
    <name evidence="4" type="ORF">WMO39_05010</name>
</gene>
<keyword evidence="2" id="KW-0012">Acyltransferase</keyword>
<comment type="caution">
    <text evidence="4">The sequence shown here is derived from an EMBL/GenBank/DDBJ whole genome shotgun (WGS) entry which is preliminary data.</text>
</comment>
<accession>A0ABV1F8H1</accession>
<proteinExistence type="predicted"/>
<dbReference type="PANTHER" id="PTHR43877">
    <property type="entry name" value="AMINOALKYLPHOSPHONATE N-ACETYLTRANSFERASE-RELATED-RELATED"/>
    <property type="match status" value="1"/>
</dbReference>
<dbReference type="InterPro" id="IPR050832">
    <property type="entry name" value="Bact_Acetyltransf"/>
</dbReference>
<dbReference type="Proteomes" id="UP001490816">
    <property type="component" value="Unassembled WGS sequence"/>
</dbReference>